<dbReference type="EMBL" id="KN549503">
    <property type="protein sequence ID" value="KHJ97164.1"/>
    <property type="molecule type" value="Genomic_DNA"/>
</dbReference>
<evidence type="ECO:0000259" key="1">
    <source>
        <dbReference type="Pfam" id="PF02520"/>
    </source>
</evidence>
<dbReference type="OrthoDB" id="5841358at2759"/>
<dbReference type="PANTHER" id="PTHR21593">
    <property type="entry name" value="PRION-LIKE- Q/N-RICH -DOMAIN-BEARING PROTEIN PROTEIN"/>
    <property type="match status" value="1"/>
</dbReference>
<dbReference type="Proteomes" id="UP000053660">
    <property type="component" value="Unassembled WGS sequence"/>
</dbReference>
<reference evidence="2 3" key="1">
    <citation type="submission" date="2014-03" db="EMBL/GenBank/DDBJ databases">
        <title>Draft genome of the hookworm Oesophagostomum dentatum.</title>
        <authorList>
            <person name="Mitreva M."/>
        </authorList>
    </citation>
    <scope>NUCLEOTIDE SEQUENCE [LARGE SCALE GENOMIC DNA]</scope>
    <source>
        <strain evidence="2 3">OD-Hann</strain>
    </source>
</reference>
<dbReference type="InterPro" id="IPR003677">
    <property type="entry name" value="ANIS5_cation-bd"/>
</dbReference>
<protein>
    <recommendedName>
        <fullName evidence="1">SXP/RAL-2 family protein Ani s 5-like cation-binding domain-containing protein</fullName>
    </recommendedName>
</protein>
<proteinExistence type="predicted"/>
<dbReference type="PANTHER" id="PTHR21593:SF36">
    <property type="entry name" value="DUF148 DOMAIN-CONTAINING PROTEIN-RELATED"/>
    <property type="match status" value="1"/>
</dbReference>
<evidence type="ECO:0000313" key="3">
    <source>
        <dbReference type="Proteomes" id="UP000053660"/>
    </source>
</evidence>
<name>A0A0B1TIW7_OESDE</name>
<dbReference type="AlphaFoldDB" id="A0A0B1TIW7"/>
<keyword evidence="3" id="KW-1185">Reference proteome</keyword>
<accession>A0A0B1TIW7</accession>
<sequence>MVHPASLKSLPNIVIHHADREEAHTNAPPVSFPSFTFTFPSPLEQVHPVLDSNPSVTPQFPKISIVVLPPVTTPPPVPIDLLVHWIYDLPESSYFGMDEQVVPGNLDPPLPPSPFDKPPFLLEASDDVVAEYYKIVMDEKLTKGELKRALQIWKGSLPPYLQSRYEEAEAERQRISAVEQDLRAQRVTRLSPLARQIADQIEAIRLNDEFTVLEEEHMIRELMQSIPEGVREELTAQ</sequence>
<evidence type="ECO:0000313" key="2">
    <source>
        <dbReference type="EMBL" id="KHJ97164.1"/>
    </source>
</evidence>
<dbReference type="InterPro" id="IPR052823">
    <property type="entry name" value="SXP/RAL-2_related"/>
</dbReference>
<feature type="domain" description="SXP/RAL-2 family protein Ani s 5-like cation-binding" evidence="1">
    <location>
        <begin position="130"/>
        <end position="230"/>
    </location>
</feature>
<gene>
    <name evidence="2" type="ORF">OESDEN_02858</name>
</gene>
<organism evidence="2 3">
    <name type="scientific">Oesophagostomum dentatum</name>
    <name type="common">Nodular worm</name>
    <dbReference type="NCBI Taxonomy" id="61180"/>
    <lineage>
        <taxon>Eukaryota</taxon>
        <taxon>Metazoa</taxon>
        <taxon>Ecdysozoa</taxon>
        <taxon>Nematoda</taxon>
        <taxon>Chromadorea</taxon>
        <taxon>Rhabditida</taxon>
        <taxon>Rhabditina</taxon>
        <taxon>Rhabditomorpha</taxon>
        <taxon>Strongyloidea</taxon>
        <taxon>Strongylidae</taxon>
        <taxon>Oesophagostomum</taxon>
    </lineage>
</organism>
<dbReference type="Pfam" id="PF02520">
    <property type="entry name" value="ANIS5_cation-bd"/>
    <property type="match status" value="1"/>
</dbReference>